<dbReference type="InterPro" id="IPR011009">
    <property type="entry name" value="Kinase-like_dom_sf"/>
</dbReference>
<dbReference type="Proteomes" id="UP000248889">
    <property type="component" value="Unassembled WGS sequence"/>
</dbReference>
<dbReference type="GO" id="GO:1990904">
    <property type="term" value="C:ribonucleoprotein complex"/>
    <property type="evidence" value="ECO:0007669"/>
    <property type="project" value="UniProtKB-KW"/>
</dbReference>
<protein>
    <recommendedName>
        <fullName evidence="1">non-specific serine/threonine protein kinase</fullName>
        <ecNumber evidence="1">2.7.11.1</ecNumber>
    </recommendedName>
</protein>
<dbReference type="GO" id="GO:0005524">
    <property type="term" value="F:ATP binding"/>
    <property type="evidence" value="ECO:0007669"/>
    <property type="project" value="UniProtKB-UniRule"/>
</dbReference>
<dbReference type="InterPro" id="IPR013823">
    <property type="entry name" value="Ribosomal_bL12_C"/>
</dbReference>
<keyword evidence="4 9" id="KW-0547">Nucleotide-binding</keyword>
<evidence type="ECO:0000256" key="10">
    <source>
        <dbReference type="SAM" id="MobiDB-lite"/>
    </source>
</evidence>
<organism evidence="12 13">
    <name type="scientific">Streptacidiphilus pinicola</name>
    <dbReference type="NCBI Taxonomy" id="2219663"/>
    <lineage>
        <taxon>Bacteria</taxon>
        <taxon>Bacillati</taxon>
        <taxon>Actinomycetota</taxon>
        <taxon>Actinomycetes</taxon>
        <taxon>Kitasatosporales</taxon>
        <taxon>Streptomycetaceae</taxon>
        <taxon>Streptacidiphilus</taxon>
    </lineage>
</organism>
<evidence type="ECO:0000256" key="4">
    <source>
        <dbReference type="ARBA" id="ARBA00022741"/>
    </source>
</evidence>
<dbReference type="InterPro" id="IPR000719">
    <property type="entry name" value="Prot_kinase_dom"/>
</dbReference>
<dbReference type="PROSITE" id="PS00107">
    <property type="entry name" value="PROTEIN_KINASE_ATP"/>
    <property type="match status" value="1"/>
</dbReference>
<feature type="binding site" evidence="9">
    <location>
        <position position="37"/>
    </location>
    <ligand>
        <name>ATP</name>
        <dbReference type="ChEBI" id="CHEBI:30616"/>
    </ligand>
</feature>
<keyword evidence="7" id="KW-0689">Ribosomal protein</keyword>
<dbReference type="CDD" id="cd00387">
    <property type="entry name" value="Ribosomal_L7_L12"/>
    <property type="match status" value="1"/>
</dbReference>
<dbReference type="InterPro" id="IPR000206">
    <property type="entry name" value="Ribosomal_bL12"/>
</dbReference>
<dbReference type="GO" id="GO:0006412">
    <property type="term" value="P:translation"/>
    <property type="evidence" value="ECO:0007669"/>
    <property type="project" value="InterPro"/>
</dbReference>
<keyword evidence="13" id="KW-1185">Reference proteome</keyword>
<dbReference type="SUPFAM" id="SSF54736">
    <property type="entry name" value="ClpS-like"/>
    <property type="match status" value="1"/>
</dbReference>
<dbReference type="InterPro" id="IPR008271">
    <property type="entry name" value="Ser/Thr_kinase_AS"/>
</dbReference>
<dbReference type="PANTHER" id="PTHR43289">
    <property type="entry name" value="MITOGEN-ACTIVATED PROTEIN KINASE KINASE KINASE 20-RELATED"/>
    <property type="match status" value="1"/>
</dbReference>
<evidence type="ECO:0000256" key="3">
    <source>
        <dbReference type="ARBA" id="ARBA00022679"/>
    </source>
</evidence>
<keyword evidence="8" id="KW-0687">Ribonucleoprotein</keyword>
<comment type="caution">
    <text evidence="12">The sequence shown here is derived from an EMBL/GenBank/DDBJ whole genome shotgun (WGS) entry which is preliminary data.</text>
</comment>
<accession>A0A2X0I6W5</accession>
<dbReference type="InterPro" id="IPR017441">
    <property type="entry name" value="Protein_kinase_ATP_BS"/>
</dbReference>
<name>A0A2X0I6W5_9ACTN</name>
<gene>
    <name evidence="12" type="ORF">DN069_36735</name>
</gene>
<proteinExistence type="predicted"/>
<dbReference type="Pfam" id="PF00542">
    <property type="entry name" value="Ribosomal_L12"/>
    <property type="match status" value="1"/>
</dbReference>
<dbReference type="SUPFAM" id="SSF56112">
    <property type="entry name" value="Protein kinase-like (PK-like)"/>
    <property type="match status" value="1"/>
</dbReference>
<evidence type="ECO:0000259" key="11">
    <source>
        <dbReference type="PROSITE" id="PS50011"/>
    </source>
</evidence>
<keyword evidence="5 12" id="KW-0418">Kinase</keyword>
<dbReference type="PANTHER" id="PTHR43289:SF6">
    <property type="entry name" value="SERINE_THREONINE-PROTEIN KINASE NEKL-3"/>
    <property type="match status" value="1"/>
</dbReference>
<dbReference type="PROSITE" id="PS50011">
    <property type="entry name" value="PROTEIN_KINASE_DOM"/>
    <property type="match status" value="1"/>
</dbReference>
<dbReference type="EMBL" id="QKYN01000204">
    <property type="protein sequence ID" value="RAG80694.1"/>
    <property type="molecule type" value="Genomic_DNA"/>
</dbReference>
<dbReference type="InterPro" id="IPR014719">
    <property type="entry name" value="Ribosomal_bL12_C/ClpS-like"/>
</dbReference>
<dbReference type="PROSITE" id="PS00108">
    <property type="entry name" value="PROTEIN_KINASE_ST"/>
    <property type="match status" value="1"/>
</dbReference>
<evidence type="ECO:0000256" key="2">
    <source>
        <dbReference type="ARBA" id="ARBA00022527"/>
    </source>
</evidence>
<keyword evidence="2 12" id="KW-0723">Serine/threonine-protein kinase</keyword>
<dbReference type="AlphaFoldDB" id="A0A2X0I6W5"/>
<evidence type="ECO:0000256" key="7">
    <source>
        <dbReference type="ARBA" id="ARBA00022980"/>
    </source>
</evidence>
<dbReference type="SMART" id="SM00220">
    <property type="entry name" value="S_TKc"/>
    <property type="match status" value="1"/>
</dbReference>
<keyword evidence="3" id="KW-0808">Transferase</keyword>
<keyword evidence="6 9" id="KW-0067">ATP-binding</keyword>
<evidence type="ECO:0000256" key="6">
    <source>
        <dbReference type="ARBA" id="ARBA00022840"/>
    </source>
</evidence>
<dbReference type="GO" id="GO:0003735">
    <property type="term" value="F:structural constituent of ribosome"/>
    <property type="evidence" value="ECO:0007669"/>
    <property type="project" value="InterPro"/>
</dbReference>
<evidence type="ECO:0000313" key="12">
    <source>
        <dbReference type="EMBL" id="RAG80694.1"/>
    </source>
</evidence>
<dbReference type="Gene3D" id="3.30.1390.10">
    <property type="match status" value="1"/>
</dbReference>
<sequence>MRVIAGRYRLVDFLGAGGMGRVWRAHDQQLGVDVAVKEVLRPAGIPDDLWSELLVRARREARHGARLRDHPNIVAVFDVVVEDAVPWTVMRLVKGTSLETRLKEGALSVDEAQRVAVAILGALGAAHGAGIIHRDVKPANIMLADEGGVLLTDFGIAVNDADTKITQDGGIIGSMAYIAPERADGQQGDEGSDLFSLGATLYEATEGVSPFQRDTLTGTLRAVAFHEPPPPTKAGHLAPLITALLSKEPGGRPTVAEAFIMATAGAATVTVPGKQKASPTPSEGVTEEESAYDVVLKEAGDRKIQVIKAVSELTGDGLKVAKHLVDGAPRTVLTKVDRKRAAEAKAALVEAGATVALKKHGPRRTSVTAVKKSGPKAANRPTPVAAPAAEPDKSAKPATNSGDTSGFWFTLIGLLVLLLWYGGTHHWLPNVWHTITDSGSPTPSPSARCDTLLDYCHSAHFNDSGTQFAGQCSKDSGCPVSGTFTNAGRQTGGASVTFNLSNDGGAAAGQCTTPIPVAAPDAVVTASCTIYPSITLTSTVHLQATVNNPTPDPFG</sequence>
<dbReference type="CDD" id="cd14014">
    <property type="entry name" value="STKc_PknB_like"/>
    <property type="match status" value="1"/>
</dbReference>
<evidence type="ECO:0000256" key="8">
    <source>
        <dbReference type="ARBA" id="ARBA00023274"/>
    </source>
</evidence>
<feature type="region of interest" description="Disordered" evidence="10">
    <location>
        <begin position="360"/>
        <end position="400"/>
    </location>
</feature>
<evidence type="ECO:0000256" key="1">
    <source>
        <dbReference type="ARBA" id="ARBA00012513"/>
    </source>
</evidence>
<dbReference type="GO" id="GO:0005840">
    <property type="term" value="C:ribosome"/>
    <property type="evidence" value="ECO:0007669"/>
    <property type="project" value="UniProtKB-KW"/>
</dbReference>
<dbReference type="Gene3D" id="1.10.510.10">
    <property type="entry name" value="Transferase(Phosphotransferase) domain 1"/>
    <property type="match status" value="1"/>
</dbReference>
<feature type="domain" description="Protein kinase" evidence="11">
    <location>
        <begin position="8"/>
        <end position="264"/>
    </location>
</feature>
<dbReference type="GO" id="GO:0004674">
    <property type="term" value="F:protein serine/threonine kinase activity"/>
    <property type="evidence" value="ECO:0007669"/>
    <property type="project" value="UniProtKB-KW"/>
</dbReference>
<evidence type="ECO:0000256" key="5">
    <source>
        <dbReference type="ARBA" id="ARBA00022777"/>
    </source>
</evidence>
<dbReference type="Gene3D" id="3.30.200.20">
    <property type="entry name" value="Phosphorylase Kinase, domain 1"/>
    <property type="match status" value="1"/>
</dbReference>
<reference evidence="12 13" key="1">
    <citation type="submission" date="2018-06" db="EMBL/GenBank/DDBJ databases">
        <title>Streptacidiphilus pinicola sp. nov., isolated from pine grove soil.</title>
        <authorList>
            <person name="Roh S.G."/>
            <person name="Park S."/>
            <person name="Kim M.-K."/>
            <person name="Yun B.-R."/>
            <person name="Park J."/>
            <person name="Kim M.J."/>
            <person name="Kim Y.S."/>
            <person name="Kim S.B."/>
        </authorList>
    </citation>
    <scope>NUCLEOTIDE SEQUENCE [LARGE SCALE GENOMIC DNA]</scope>
    <source>
        <strain evidence="12 13">MMS16-CNU450</strain>
    </source>
</reference>
<dbReference type="Pfam" id="PF00069">
    <property type="entry name" value="Pkinase"/>
    <property type="match status" value="1"/>
</dbReference>
<dbReference type="EC" id="2.7.11.1" evidence="1"/>
<evidence type="ECO:0000313" key="13">
    <source>
        <dbReference type="Proteomes" id="UP000248889"/>
    </source>
</evidence>
<evidence type="ECO:0000256" key="9">
    <source>
        <dbReference type="PROSITE-ProRule" id="PRU10141"/>
    </source>
</evidence>